<feature type="domain" description="PAS" evidence="10">
    <location>
        <begin position="867"/>
        <end position="936"/>
    </location>
</feature>
<dbReference type="InterPro" id="IPR013767">
    <property type="entry name" value="PAS_fold"/>
</dbReference>
<evidence type="ECO:0000259" key="8">
    <source>
        <dbReference type="PROSITE" id="PS50109"/>
    </source>
</evidence>
<keyword evidence="7" id="KW-1133">Transmembrane helix</keyword>
<dbReference type="PROSITE" id="PS50112">
    <property type="entry name" value="PAS"/>
    <property type="match status" value="4"/>
</dbReference>
<name>A0ABU4S1J6_9GAMM</name>
<comment type="catalytic activity">
    <reaction evidence="1">
        <text>ATP + protein L-histidine = ADP + protein N-phospho-L-histidine.</text>
        <dbReference type="EC" id="2.7.13.3"/>
    </reaction>
</comment>
<evidence type="ECO:0000256" key="1">
    <source>
        <dbReference type="ARBA" id="ARBA00000085"/>
    </source>
</evidence>
<keyword evidence="7" id="KW-0812">Transmembrane</keyword>
<keyword evidence="5" id="KW-0418">Kinase</keyword>
<feature type="domain" description="PAC" evidence="11">
    <location>
        <begin position="944"/>
        <end position="994"/>
    </location>
</feature>
<dbReference type="InterPro" id="IPR003661">
    <property type="entry name" value="HisK_dim/P_dom"/>
</dbReference>
<dbReference type="InterPro" id="IPR001610">
    <property type="entry name" value="PAC"/>
</dbReference>
<dbReference type="InterPro" id="IPR003594">
    <property type="entry name" value="HATPase_dom"/>
</dbReference>
<dbReference type="InterPro" id="IPR003018">
    <property type="entry name" value="GAF"/>
</dbReference>
<dbReference type="Gene3D" id="3.30.450.40">
    <property type="match status" value="1"/>
</dbReference>
<dbReference type="CDD" id="cd00082">
    <property type="entry name" value="HisKA"/>
    <property type="match status" value="1"/>
</dbReference>
<feature type="domain" description="PAS" evidence="10">
    <location>
        <begin position="725"/>
        <end position="770"/>
    </location>
</feature>
<evidence type="ECO:0000259" key="10">
    <source>
        <dbReference type="PROSITE" id="PS50112"/>
    </source>
</evidence>
<feature type="domain" description="PAC" evidence="11">
    <location>
        <begin position="375"/>
        <end position="428"/>
    </location>
</feature>
<feature type="transmembrane region" description="Helical" evidence="7">
    <location>
        <begin position="264"/>
        <end position="285"/>
    </location>
</feature>
<dbReference type="InterPro" id="IPR011006">
    <property type="entry name" value="CheY-like_superfamily"/>
</dbReference>
<proteinExistence type="predicted"/>
<accession>A0ABU4S1J6</accession>
<dbReference type="SMART" id="SM00086">
    <property type="entry name" value="PAC"/>
    <property type="match status" value="4"/>
</dbReference>
<dbReference type="PANTHER" id="PTHR43047:SF72">
    <property type="entry name" value="OSMOSENSING HISTIDINE PROTEIN KINASE SLN1"/>
    <property type="match status" value="1"/>
</dbReference>
<dbReference type="InterPro" id="IPR000014">
    <property type="entry name" value="PAS"/>
</dbReference>
<dbReference type="SMART" id="SM00065">
    <property type="entry name" value="GAF"/>
    <property type="match status" value="1"/>
</dbReference>
<dbReference type="Gene3D" id="3.40.50.2300">
    <property type="match status" value="1"/>
</dbReference>
<dbReference type="InterPro" id="IPR005467">
    <property type="entry name" value="His_kinase_dom"/>
</dbReference>
<dbReference type="Pfam" id="PF00072">
    <property type="entry name" value="Response_reg"/>
    <property type="match status" value="1"/>
</dbReference>
<evidence type="ECO:0000313" key="13">
    <source>
        <dbReference type="Proteomes" id="UP001273505"/>
    </source>
</evidence>
<dbReference type="PROSITE" id="PS50110">
    <property type="entry name" value="RESPONSE_REGULATORY"/>
    <property type="match status" value="1"/>
</dbReference>
<gene>
    <name evidence="12" type="ORF">SCD92_15630</name>
</gene>
<dbReference type="Pfam" id="PF01590">
    <property type="entry name" value="GAF"/>
    <property type="match status" value="1"/>
</dbReference>
<feature type="domain" description="PAS" evidence="10">
    <location>
        <begin position="612"/>
        <end position="670"/>
    </location>
</feature>
<evidence type="ECO:0000256" key="5">
    <source>
        <dbReference type="ARBA" id="ARBA00022777"/>
    </source>
</evidence>
<evidence type="ECO:0000313" key="12">
    <source>
        <dbReference type="EMBL" id="MDX6850804.1"/>
    </source>
</evidence>
<dbReference type="PROSITE" id="PS50113">
    <property type="entry name" value="PAC"/>
    <property type="match status" value="3"/>
</dbReference>
<dbReference type="SUPFAM" id="SSF55874">
    <property type="entry name" value="ATPase domain of HSP90 chaperone/DNA topoisomerase II/histidine kinase"/>
    <property type="match status" value="1"/>
</dbReference>
<keyword evidence="13" id="KW-1185">Reference proteome</keyword>
<dbReference type="SMART" id="SM00388">
    <property type="entry name" value="HisKA"/>
    <property type="match status" value="1"/>
</dbReference>
<dbReference type="InterPro" id="IPR004358">
    <property type="entry name" value="Sig_transdc_His_kin-like_C"/>
</dbReference>
<dbReference type="InterPro" id="IPR036890">
    <property type="entry name" value="HATPase_C_sf"/>
</dbReference>
<dbReference type="CDD" id="cd00130">
    <property type="entry name" value="PAS"/>
    <property type="match status" value="4"/>
</dbReference>
<dbReference type="InterPro" id="IPR000700">
    <property type="entry name" value="PAS-assoc_C"/>
</dbReference>
<evidence type="ECO:0000259" key="11">
    <source>
        <dbReference type="PROSITE" id="PS50113"/>
    </source>
</evidence>
<dbReference type="Proteomes" id="UP001273505">
    <property type="component" value="Unassembled WGS sequence"/>
</dbReference>
<dbReference type="EMBL" id="JAXAFO010000032">
    <property type="protein sequence ID" value="MDX6850804.1"/>
    <property type="molecule type" value="Genomic_DNA"/>
</dbReference>
<organism evidence="12 13">
    <name type="scientific">Gilvimarinus gilvus</name>
    <dbReference type="NCBI Taxonomy" id="3058038"/>
    <lineage>
        <taxon>Bacteria</taxon>
        <taxon>Pseudomonadati</taxon>
        <taxon>Pseudomonadota</taxon>
        <taxon>Gammaproteobacteria</taxon>
        <taxon>Cellvibrionales</taxon>
        <taxon>Cellvibrionaceae</taxon>
        <taxon>Gilvimarinus</taxon>
    </lineage>
</organism>
<dbReference type="Pfam" id="PF08447">
    <property type="entry name" value="PAS_3"/>
    <property type="match status" value="2"/>
</dbReference>
<dbReference type="NCBIfam" id="TIGR00229">
    <property type="entry name" value="sensory_box"/>
    <property type="match status" value="3"/>
</dbReference>
<dbReference type="SUPFAM" id="SSF55781">
    <property type="entry name" value="GAF domain-like"/>
    <property type="match status" value="1"/>
</dbReference>
<dbReference type="Gene3D" id="3.30.565.10">
    <property type="entry name" value="Histidine kinase-like ATPase, C-terminal domain"/>
    <property type="match status" value="1"/>
</dbReference>
<dbReference type="SUPFAM" id="SSF52172">
    <property type="entry name" value="CheY-like"/>
    <property type="match status" value="1"/>
</dbReference>
<dbReference type="InterPro" id="IPR036097">
    <property type="entry name" value="HisK_dim/P_sf"/>
</dbReference>
<keyword evidence="7" id="KW-0472">Membrane</keyword>
<dbReference type="InterPro" id="IPR029016">
    <property type="entry name" value="GAF-like_dom_sf"/>
</dbReference>
<dbReference type="SUPFAM" id="SSF55785">
    <property type="entry name" value="PYP-like sensor domain (PAS domain)"/>
    <property type="match status" value="4"/>
</dbReference>
<dbReference type="Pfam" id="PF02518">
    <property type="entry name" value="HATPase_c"/>
    <property type="match status" value="1"/>
</dbReference>
<evidence type="ECO:0000256" key="7">
    <source>
        <dbReference type="SAM" id="Phobius"/>
    </source>
</evidence>
<dbReference type="SMART" id="SM00091">
    <property type="entry name" value="PAS"/>
    <property type="match status" value="4"/>
</dbReference>
<protein>
    <recommendedName>
        <fullName evidence="2">histidine kinase</fullName>
        <ecNumber evidence="2">2.7.13.3</ecNumber>
    </recommendedName>
</protein>
<feature type="domain" description="PAC" evidence="11">
    <location>
        <begin position="814"/>
        <end position="866"/>
    </location>
</feature>
<dbReference type="Gene3D" id="1.10.287.130">
    <property type="match status" value="1"/>
</dbReference>
<dbReference type="CDD" id="cd16922">
    <property type="entry name" value="HATPase_EvgS-ArcB-TorS-like"/>
    <property type="match status" value="1"/>
</dbReference>
<evidence type="ECO:0000259" key="9">
    <source>
        <dbReference type="PROSITE" id="PS50110"/>
    </source>
</evidence>
<dbReference type="EC" id="2.7.13.3" evidence="2"/>
<dbReference type="PANTHER" id="PTHR43047">
    <property type="entry name" value="TWO-COMPONENT HISTIDINE PROTEIN KINASE"/>
    <property type="match status" value="1"/>
</dbReference>
<feature type="domain" description="PAS" evidence="10">
    <location>
        <begin position="298"/>
        <end position="371"/>
    </location>
</feature>
<dbReference type="SMART" id="SM00387">
    <property type="entry name" value="HATPase_c"/>
    <property type="match status" value="1"/>
</dbReference>
<dbReference type="InterPro" id="IPR035965">
    <property type="entry name" value="PAS-like_dom_sf"/>
</dbReference>
<dbReference type="Pfam" id="PF00989">
    <property type="entry name" value="PAS"/>
    <property type="match status" value="1"/>
</dbReference>
<reference evidence="12 13" key="1">
    <citation type="submission" date="2023-11" db="EMBL/GenBank/DDBJ databases">
        <title>Gilvimarinus fulvus sp. nov., isolated from the surface of Kelp.</title>
        <authorList>
            <person name="Sun Y.Y."/>
            <person name="Gong Y."/>
            <person name="Du Z.J."/>
        </authorList>
    </citation>
    <scope>NUCLEOTIDE SEQUENCE [LARGE SCALE GENOMIC DNA]</scope>
    <source>
        <strain evidence="12 13">SDUM040013</strain>
    </source>
</reference>
<feature type="modified residue" description="4-aspartylphosphate" evidence="6">
    <location>
        <position position="1286"/>
    </location>
</feature>
<dbReference type="PROSITE" id="PS50109">
    <property type="entry name" value="HIS_KIN"/>
    <property type="match status" value="1"/>
</dbReference>
<dbReference type="Pfam" id="PF13426">
    <property type="entry name" value="PAS_9"/>
    <property type="match status" value="1"/>
</dbReference>
<evidence type="ECO:0000256" key="3">
    <source>
        <dbReference type="ARBA" id="ARBA00022553"/>
    </source>
</evidence>
<dbReference type="SMART" id="SM00448">
    <property type="entry name" value="REC"/>
    <property type="match status" value="1"/>
</dbReference>
<keyword evidence="3 6" id="KW-0597">Phosphoprotein</keyword>
<dbReference type="PRINTS" id="PR00344">
    <property type="entry name" value="BCTRLSENSOR"/>
</dbReference>
<evidence type="ECO:0000256" key="6">
    <source>
        <dbReference type="PROSITE-ProRule" id="PRU00169"/>
    </source>
</evidence>
<dbReference type="Pfam" id="PF00512">
    <property type="entry name" value="HisKA"/>
    <property type="match status" value="1"/>
</dbReference>
<feature type="domain" description="Histidine kinase" evidence="8">
    <location>
        <begin position="998"/>
        <end position="1224"/>
    </location>
</feature>
<evidence type="ECO:0000256" key="2">
    <source>
        <dbReference type="ARBA" id="ARBA00012438"/>
    </source>
</evidence>
<feature type="domain" description="Response regulatory" evidence="9">
    <location>
        <begin position="1238"/>
        <end position="1348"/>
    </location>
</feature>
<dbReference type="Gene3D" id="3.30.450.20">
    <property type="entry name" value="PAS domain"/>
    <property type="match status" value="4"/>
</dbReference>
<comment type="caution">
    <text evidence="12">The sequence shown here is derived from an EMBL/GenBank/DDBJ whole genome shotgun (WGS) entry which is preliminary data.</text>
</comment>
<keyword evidence="4" id="KW-0808">Transferase</keyword>
<dbReference type="RefSeq" id="WP_302720935.1">
    <property type="nucleotide sequence ID" value="NZ_JAULRU010000220.1"/>
</dbReference>
<sequence length="1355" mass="152617">MGLVRLRRFEWLYPLLLLAMFSLIVGFLWYQYRAVNGQVGQLRLDAEHSLWSNKLTHLENTAIERWRWLSEFAQAQAERQDLATSQHALIQSLWPGAVTLDIKPDGSWQAIPPEASKSLRSGLSADLACSDIHDSDWLVTRQEVYLVLPFTAQPSPAQCWVYLLPLVSFLESQFAETTDLGWLLTTPDGAMLSSGGAAVLVALQNHESMLAQPNRAIEIHASNGSPYLLMGFKLLGGEDRQALTLTISQPIDPTFDVLLHRSSWLHYLWLAVGLIGIAILFWVIFNRFRLNAPRRAMGANRLDLALESSQSGYWEWDIQTNKVEFSDHWKKMLGLTKGDWVKTGVDEWLRRIHPEDREQSYALLVAHLKSQTDMFEHEQRVLDRDGRYIWFLTRGKVSERDGQGRAQYMIGVYTRINERKQVDIMVSKQQKALQQLNEIATLAESQPQEQLRKSLSLGAQYLGLPIGIISHIRGDDYTIKVQHSPPDALHDGQVFSLPDCYCHDTLRLGDVLSMHHVKETGFATHPCYINTQLESYIGVPIWVAGEIYGTLNFSAPVARPEPFSETELDFVRLMARWVGGVLERWFREAESSRLSETFTKLSDSLPGCLCQFQMNRDGVMFFPYASRGILDVYGVTPEQIAESAASVIERIHEEDVERVGQSIMSSAETMTMWAAVYRYHHPDKGIVWVRGQTSPEKLDDGSVMWHGFLWDVTEEMLAQERLKYSNRWRQAILDAANVSFIATDRDGIIRTFNSGAEKMLGYNASEVEGKRDQGFIHVQEEVVKRAETLSQELGYVVQPGFDVFVEKIKRGGTDERKWTYIRKDGSRFPVILTATAVYDEEGNVDGYLGVGRDISEVESQREQLRVFAERTQTILNNAADGIIAIRSDGTIDTFNQSAERLFSWRAEDVVGRSVDILLAANETTSQSSFLELFKAGQKERAVGATRDLVGVRREGEQFPLELALSEIMQEGEPLYIAIVRDITERKRIDQMKSEFIATVSHELRTPLTAISGSLRLLDGGAMGALPAQVGRLVHIAYTNSSRLIHLVNDLLDMEKLVAGRMEFTMRPRLLAPLICSAIEENASYAAEHNVTFELSDEKLTSRVSDRPVIVSVDENRLKQVMANLLSNAAKFSPEGAKVTVRLEWEPKLVRVSIIDQGKGIPEEFRDQIFQKFSQVDSSSTRSKGGTGLGLAITKELVQRMDGHIGYDTHVGKGTRFYFTLPACLGSRFAARPPRVLPRVLQVEDDPDIREIVAILMQGCFDLTGVATVADAQTLLESEHYDLIILDVMLPDGSGLDLSSKIADTSSRGADIVVLSQVPLSTQQSRTYKAVIEKADQMADSLVELLDEWLDRYNER</sequence>
<dbReference type="InterPro" id="IPR001789">
    <property type="entry name" value="Sig_transdc_resp-reg_receiver"/>
</dbReference>
<feature type="transmembrane region" description="Helical" evidence="7">
    <location>
        <begin position="12"/>
        <end position="32"/>
    </location>
</feature>
<dbReference type="SUPFAM" id="SSF47384">
    <property type="entry name" value="Homodimeric domain of signal transducing histidine kinase"/>
    <property type="match status" value="1"/>
</dbReference>
<evidence type="ECO:0000256" key="4">
    <source>
        <dbReference type="ARBA" id="ARBA00022679"/>
    </source>
</evidence>
<dbReference type="InterPro" id="IPR013655">
    <property type="entry name" value="PAS_fold_3"/>
</dbReference>